<dbReference type="Proteomes" id="UP001626593">
    <property type="component" value="Chromosome"/>
</dbReference>
<feature type="transmembrane region" description="Helical" evidence="6">
    <location>
        <begin position="185"/>
        <end position="206"/>
    </location>
</feature>
<dbReference type="InterPro" id="IPR051258">
    <property type="entry name" value="Diverse_Substrate_Transporter"/>
</dbReference>
<dbReference type="RefSeq" id="WP_407277618.1">
    <property type="nucleotide sequence ID" value="NZ_CP141259.1"/>
</dbReference>
<protein>
    <submittedName>
        <fullName evidence="8">DMT family transporter</fullName>
    </submittedName>
</protein>
<evidence type="ECO:0000256" key="4">
    <source>
        <dbReference type="ARBA" id="ARBA00022989"/>
    </source>
</evidence>
<feature type="domain" description="EamA" evidence="7">
    <location>
        <begin position="11"/>
        <end position="144"/>
    </location>
</feature>
<feature type="transmembrane region" description="Helical" evidence="6">
    <location>
        <begin position="38"/>
        <end position="57"/>
    </location>
</feature>
<evidence type="ECO:0000259" key="7">
    <source>
        <dbReference type="Pfam" id="PF00892"/>
    </source>
</evidence>
<keyword evidence="5 6" id="KW-0472">Membrane</keyword>
<keyword evidence="3 6" id="KW-0812">Transmembrane</keyword>
<feature type="transmembrane region" description="Helical" evidence="6">
    <location>
        <begin position="155"/>
        <end position="173"/>
    </location>
</feature>
<name>A0ABZ1AHU5_AROEV</name>
<dbReference type="PANTHER" id="PTHR42920">
    <property type="entry name" value="OS03G0707200 PROTEIN-RELATED"/>
    <property type="match status" value="1"/>
</dbReference>
<feature type="transmembrane region" description="Helical" evidence="6">
    <location>
        <begin position="212"/>
        <end position="232"/>
    </location>
</feature>
<feature type="transmembrane region" description="Helical" evidence="6">
    <location>
        <begin position="69"/>
        <end position="96"/>
    </location>
</feature>
<evidence type="ECO:0000256" key="2">
    <source>
        <dbReference type="ARBA" id="ARBA00022475"/>
    </source>
</evidence>
<sequence>MTARVHDQRNGALLVLGSAAVWSFGGVIARFLSATDSWVVVFWRSLFATIFLLCFMLGREGLHRTRDRFISMGWAGVGVGMCFAVCSSAFVVALAHTTVANVMLIQAGVPLIAALMTFLLFGERVGASTWAAIAAVLAGVGIMVSASLGGQVSPLGDGLALVIAIAIATALVITRRHSEVQMMPAVCLGTLIAGILAAVMAPGYEVNVRDGLLLFMFGALNLGLGMVLFVSGARLIPSALAALIGVAEPILGPMWVWLIHSEVPGSRTLVGGSVVFFALLAHLGWQFRQRGQGAY</sequence>
<dbReference type="PANTHER" id="PTHR42920:SF5">
    <property type="entry name" value="EAMA DOMAIN-CONTAINING PROTEIN"/>
    <property type="match status" value="1"/>
</dbReference>
<evidence type="ECO:0000256" key="3">
    <source>
        <dbReference type="ARBA" id="ARBA00022692"/>
    </source>
</evidence>
<feature type="transmembrane region" description="Helical" evidence="6">
    <location>
        <begin position="129"/>
        <end position="149"/>
    </location>
</feature>
<comment type="subcellular location">
    <subcellularLocation>
        <location evidence="1">Cell membrane</location>
        <topology evidence="1">Multi-pass membrane protein</topology>
    </subcellularLocation>
</comment>
<gene>
    <name evidence="8" type="ORF">U5817_13200</name>
</gene>
<keyword evidence="4 6" id="KW-1133">Transmembrane helix</keyword>
<evidence type="ECO:0000313" key="8">
    <source>
        <dbReference type="EMBL" id="WRL44167.1"/>
    </source>
</evidence>
<feature type="domain" description="EamA" evidence="7">
    <location>
        <begin position="155"/>
        <end position="280"/>
    </location>
</feature>
<evidence type="ECO:0000256" key="6">
    <source>
        <dbReference type="SAM" id="Phobius"/>
    </source>
</evidence>
<organism evidence="8 9">
    <name type="scientific">Aromatoleum evansii</name>
    <name type="common">Azoarcus evansii</name>
    <dbReference type="NCBI Taxonomy" id="59406"/>
    <lineage>
        <taxon>Bacteria</taxon>
        <taxon>Pseudomonadati</taxon>
        <taxon>Pseudomonadota</taxon>
        <taxon>Betaproteobacteria</taxon>
        <taxon>Rhodocyclales</taxon>
        <taxon>Rhodocyclaceae</taxon>
        <taxon>Aromatoleum</taxon>
    </lineage>
</organism>
<feature type="transmembrane region" description="Helical" evidence="6">
    <location>
        <begin position="239"/>
        <end position="259"/>
    </location>
</feature>
<dbReference type="Pfam" id="PF00892">
    <property type="entry name" value="EamA"/>
    <property type="match status" value="2"/>
</dbReference>
<dbReference type="InterPro" id="IPR000620">
    <property type="entry name" value="EamA_dom"/>
</dbReference>
<feature type="transmembrane region" description="Helical" evidence="6">
    <location>
        <begin position="12"/>
        <end position="32"/>
    </location>
</feature>
<keyword evidence="2" id="KW-1003">Cell membrane</keyword>
<keyword evidence="9" id="KW-1185">Reference proteome</keyword>
<evidence type="ECO:0000313" key="9">
    <source>
        <dbReference type="Proteomes" id="UP001626593"/>
    </source>
</evidence>
<dbReference type="SUPFAM" id="SSF103481">
    <property type="entry name" value="Multidrug resistance efflux transporter EmrE"/>
    <property type="match status" value="2"/>
</dbReference>
<proteinExistence type="predicted"/>
<reference evidence="8 9" key="1">
    <citation type="submission" date="2023-12" db="EMBL/GenBank/DDBJ databases">
        <title>A. evansii MAY27, complete genome.</title>
        <authorList>
            <person name="Wang Y."/>
        </authorList>
    </citation>
    <scope>NUCLEOTIDE SEQUENCE [LARGE SCALE GENOMIC DNA]</scope>
    <source>
        <strain evidence="8 9">MAY27</strain>
    </source>
</reference>
<accession>A0ABZ1AHU5</accession>
<evidence type="ECO:0000256" key="5">
    <source>
        <dbReference type="ARBA" id="ARBA00023136"/>
    </source>
</evidence>
<dbReference type="EMBL" id="CP141259">
    <property type="protein sequence ID" value="WRL44167.1"/>
    <property type="molecule type" value="Genomic_DNA"/>
</dbReference>
<evidence type="ECO:0000256" key="1">
    <source>
        <dbReference type="ARBA" id="ARBA00004651"/>
    </source>
</evidence>
<feature type="transmembrane region" description="Helical" evidence="6">
    <location>
        <begin position="102"/>
        <end position="122"/>
    </location>
</feature>
<feature type="transmembrane region" description="Helical" evidence="6">
    <location>
        <begin position="265"/>
        <end position="285"/>
    </location>
</feature>
<dbReference type="InterPro" id="IPR037185">
    <property type="entry name" value="EmrE-like"/>
</dbReference>